<evidence type="ECO:0000256" key="16">
    <source>
        <dbReference type="RuleBase" id="RU003357"/>
    </source>
</evidence>
<dbReference type="InterPro" id="IPR037066">
    <property type="entry name" value="Plug_dom_sf"/>
</dbReference>
<dbReference type="Pfam" id="PF07715">
    <property type="entry name" value="Plug"/>
    <property type="match status" value="1"/>
</dbReference>
<keyword evidence="5" id="KW-0410">Iron transport</keyword>
<protein>
    <submittedName>
        <fullName evidence="19">Ligand-gated channel protein</fullName>
    </submittedName>
</protein>
<dbReference type="PANTHER" id="PTHR32552:SF68">
    <property type="entry name" value="FERRICHROME OUTER MEMBRANE TRANSPORTER_PHAGE RECEPTOR"/>
    <property type="match status" value="1"/>
</dbReference>
<dbReference type="GO" id="GO:0015344">
    <property type="term" value="F:siderophore uptake transmembrane transporter activity"/>
    <property type="evidence" value="ECO:0007669"/>
    <property type="project" value="TreeGrafter"/>
</dbReference>
<dbReference type="PROSITE" id="PS01156">
    <property type="entry name" value="TONB_DEPENDENT_REC_2"/>
    <property type="match status" value="1"/>
</dbReference>
<dbReference type="InterPro" id="IPR036942">
    <property type="entry name" value="Beta-barrel_TonB_sf"/>
</dbReference>
<dbReference type="GO" id="GO:0038023">
    <property type="term" value="F:signaling receptor activity"/>
    <property type="evidence" value="ECO:0007669"/>
    <property type="project" value="InterPro"/>
</dbReference>
<keyword evidence="11 14" id="KW-0472">Membrane</keyword>
<dbReference type="GO" id="GO:0015891">
    <property type="term" value="P:siderophore transport"/>
    <property type="evidence" value="ECO:0007669"/>
    <property type="project" value="InterPro"/>
</dbReference>
<dbReference type="Proteomes" id="UP000886939">
    <property type="component" value="Unassembled WGS sequence"/>
</dbReference>
<comment type="caution">
    <text evidence="19">The sequence shown here is derived from an EMBL/GenBank/DDBJ whole genome shotgun (WGS) entry which is preliminary data.</text>
</comment>
<evidence type="ECO:0000256" key="14">
    <source>
        <dbReference type="PROSITE-ProRule" id="PRU01360"/>
    </source>
</evidence>
<evidence type="ECO:0000256" key="10">
    <source>
        <dbReference type="ARBA" id="ARBA00023077"/>
    </source>
</evidence>
<dbReference type="AlphaFoldDB" id="A0AAV4YS06"/>
<evidence type="ECO:0000256" key="6">
    <source>
        <dbReference type="ARBA" id="ARBA00022692"/>
    </source>
</evidence>
<evidence type="ECO:0000256" key="15">
    <source>
        <dbReference type="PROSITE-ProRule" id="PRU10144"/>
    </source>
</evidence>
<evidence type="ECO:0000259" key="18">
    <source>
        <dbReference type="Pfam" id="PF07715"/>
    </source>
</evidence>
<comment type="subcellular location">
    <subcellularLocation>
        <location evidence="1 14">Cell outer membrane</location>
        <topology evidence="1 14">Multi-pass membrane protein</topology>
    </subcellularLocation>
</comment>
<evidence type="ECO:0000256" key="13">
    <source>
        <dbReference type="ARBA" id="ARBA00023237"/>
    </source>
</evidence>
<organism evidence="19 20">
    <name type="scientific">Aeromonas caviae</name>
    <name type="common">Aeromonas punctata</name>
    <dbReference type="NCBI Taxonomy" id="648"/>
    <lineage>
        <taxon>Bacteria</taxon>
        <taxon>Pseudomonadati</taxon>
        <taxon>Pseudomonadota</taxon>
        <taxon>Gammaproteobacteria</taxon>
        <taxon>Aeromonadales</taxon>
        <taxon>Aeromonadaceae</taxon>
        <taxon>Aeromonas</taxon>
    </lineage>
</organism>
<feature type="domain" description="TonB-dependent receptor plug" evidence="18">
    <location>
        <begin position="44"/>
        <end position="137"/>
    </location>
</feature>
<keyword evidence="3 14" id="KW-0813">Transport</keyword>
<evidence type="ECO:0000256" key="8">
    <source>
        <dbReference type="ARBA" id="ARBA00023004"/>
    </source>
</evidence>
<evidence type="ECO:0000256" key="7">
    <source>
        <dbReference type="ARBA" id="ARBA00022729"/>
    </source>
</evidence>
<evidence type="ECO:0000256" key="12">
    <source>
        <dbReference type="ARBA" id="ARBA00023170"/>
    </source>
</evidence>
<dbReference type="InterPro" id="IPR010917">
    <property type="entry name" value="TonB_rcpt_CS"/>
</dbReference>
<dbReference type="InterPro" id="IPR012910">
    <property type="entry name" value="Plug_dom"/>
</dbReference>
<evidence type="ECO:0000259" key="17">
    <source>
        <dbReference type="Pfam" id="PF00593"/>
    </source>
</evidence>
<keyword evidence="9" id="KW-0406">Ion transport</keyword>
<dbReference type="EMBL" id="BPNI01000118">
    <property type="protein sequence ID" value="GJA43006.1"/>
    <property type="molecule type" value="Genomic_DNA"/>
</dbReference>
<dbReference type="SUPFAM" id="SSF56935">
    <property type="entry name" value="Porins"/>
    <property type="match status" value="1"/>
</dbReference>
<evidence type="ECO:0000256" key="3">
    <source>
        <dbReference type="ARBA" id="ARBA00022448"/>
    </source>
</evidence>
<dbReference type="InterPro" id="IPR000531">
    <property type="entry name" value="Beta-barrel_TonB"/>
</dbReference>
<evidence type="ECO:0000256" key="1">
    <source>
        <dbReference type="ARBA" id="ARBA00004571"/>
    </source>
</evidence>
<comment type="similarity">
    <text evidence="2 14 16">Belongs to the TonB-dependent receptor family.</text>
</comment>
<evidence type="ECO:0000256" key="5">
    <source>
        <dbReference type="ARBA" id="ARBA00022496"/>
    </source>
</evidence>
<sequence length="671" mass="74298">MLGVALLAVCTSPRAEDETLTVVGKRSQHEEVATATRTNTPAKLVPQSIDSVKASELTAFGQPTLSEALTGIPGVNASGDTRFDGVTIRGFSASNDFYLDGFRDDMQYTRDLGNIERVEVLKGPAAVLYGRGSTGGIVNRVSKVPQKGQASSVSAQVGSFDSRRFAADLNGEAGERVQVRLNLAQEDKESFRDDVTSKRTLLAPSVNWEITDTLNWLVQYERNEHDRTPDRGIPGVDGRPADVPIESVYSDTRRDFIDDVAQSTRSRFTWDINDQWQLRQQLGYTTLDSQFDNTYVTSVKGDKVTRARWQQDLKASSLTSNTEAEGQLQTGPIAHRLLVGLEQGWQDRTPKLYQNANPIPAGNLYDPGSLPTYDGAMKLSSDAHHRVRGVGLYVQDQLSLGDWHLLAGLRRDDFTVTSRRNDLDKEETLSVTSLSPRLGLVWNPIEEHAFYTSYSKTFTPVGGELIGITPGDKNNNLDPQHTRLYEGGVKSDWLNGRLATTLSLYRLEMYNKRSKDPLDPTRVILTGLQRTDGIELSARAQLTDEIYLRGGVAIQDAEQVKADADLQGKRPMNVSRQNGQLFAGYQSGKQGWFGETGMTAVGDRFADNANTTTLPGYARFDARAGYRWPQWEAQLSVENLTDHDYFVSATSAAQIMPGTPRQLHLTAAYRF</sequence>
<dbReference type="NCBIfam" id="TIGR01783">
    <property type="entry name" value="TonB-siderophor"/>
    <property type="match status" value="1"/>
</dbReference>
<proteinExistence type="inferred from homology"/>
<evidence type="ECO:0000313" key="19">
    <source>
        <dbReference type="EMBL" id="GJA43006.1"/>
    </source>
</evidence>
<dbReference type="CDD" id="cd01347">
    <property type="entry name" value="ligand_gated_channel"/>
    <property type="match status" value="1"/>
</dbReference>
<gene>
    <name evidence="19" type="ORF">KAM343_38020</name>
</gene>
<feature type="short sequence motif" description="TonB C-terminal box" evidence="15">
    <location>
        <begin position="654"/>
        <end position="671"/>
    </location>
</feature>
<accession>A0AAV4YS06</accession>
<keyword evidence="4 14" id="KW-1134">Transmembrane beta strand</keyword>
<evidence type="ECO:0000256" key="2">
    <source>
        <dbReference type="ARBA" id="ARBA00009810"/>
    </source>
</evidence>
<dbReference type="Gene3D" id="2.40.170.20">
    <property type="entry name" value="TonB-dependent receptor, beta-barrel domain"/>
    <property type="match status" value="1"/>
</dbReference>
<keyword evidence="13 14" id="KW-0998">Cell outer membrane</keyword>
<dbReference type="InterPro" id="IPR039426">
    <property type="entry name" value="TonB-dep_rcpt-like"/>
</dbReference>
<reference evidence="19" key="1">
    <citation type="submission" date="2021-07" db="EMBL/GenBank/DDBJ databases">
        <title>Draft genome sequence of carbapenem-resistant Aeromonas spp. in Japan.</title>
        <authorList>
            <person name="Maehana S."/>
            <person name="Suzuki M."/>
            <person name="Kitasato H."/>
        </authorList>
    </citation>
    <scope>NUCLEOTIDE SEQUENCE</scope>
    <source>
        <strain evidence="19">KAM343</strain>
    </source>
</reference>
<keyword evidence="8" id="KW-0408">Iron</keyword>
<evidence type="ECO:0000256" key="11">
    <source>
        <dbReference type="ARBA" id="ARBA00023136"/>
    </source>
</evidence>
<evidence type="ECO:0000256" key="4">
    <source>
        <dbReference type="ARBA" id="ARBA00022452"/>
    </source>
</evidence>
<evidence type="ECO:0000313" key="20">
    <source>
        <dbReference type="Proteomes" id="UP000886939"/>
    </source>
</evidence>
<dbReference type="GO" id="GO:0009279">
    <property type="term" value="C:cell outer membrane"/>
    <property type="evidence" value="ECO:0007669"/>
    <property type="project" value="UniProtKB-SubCell"/>
</dbReference>
<keyword evidence="12" id="KW-0675">Receptor</keyword>
<evidence type="ECO:0000256" key="9">
    <source>
        <dbReference type="ARBA" id="ARBA00023065"/>
    </source>
</evidence>
<name>A0AAV4YS06_AERCA</name>
<dbReference type="Gene3D" id="2.170.130.10">
    <property type="entry name" value="TonB-dependent receptor, plug domain"/>
    <property type="match status" value="1"/>
</dbReference>
<feature type="domain" description="TonB-dependent receptor-like beta-barrel" evidence="17">
    <location>
        <begin position="210"/>
        <end position="640"/>
    </location>
</feature>
<dbReference type="PANTHER" id="PTHR32552">
    <property type="entry name" value="FERRICHROME IRON RECEPTOR-RELATED"/>
    <property type="match status" value="1"/>
</dbReference>
<dbReference type="PROSITE" id="PS52016">
    <property type="entry name" value="TONB_DEPENDENT_REC_3"/>
    <property type="match status" value="1"/>
</dbReference>
<dbReference type="Pfam" id="PF00593">
    <property type="entry name" value="TonB_dep_Rec_b-barrel"/>
    <property type="match status" value="1"/>
</dbReference>
<dbReference type="InterPro" id="IPR010105">
    <property type="entry name" value="TonB_sidphr_rcpt"/>
</dbReference>
<keyword evidence="10 16" id="KW-0798">TonB box</keyword>
<keyword evidence="7" id="KW-0732">Signal</keyword>
<keyword evidence="6 14" id="KW-0812">Transmembrane</keyword>